<dbReference type="GO" id="GO:0005524">
    <property type="term" value="F:ATP binding"/>
    <property type="evidence" value="ECO:0007669"/>
    <property type="project" value="UniProtKB-KW"/>
</dbReference>
<dbReference type="GO" id="GO:0005737">
    <property type="term" value="C:cytoplasm"/>
    <property type="evidence" value="ECO:0007669"/>
    <property type="project" value="UniProtKB-SubCell"/>
</dbReference>
<evidence type="ECO:0000256" key="5">
    <source>
        <dbReference type="ARBA" id="ARBA00022840"/>
    </source>
</evidence>
<dbReference type="OrthoDB" id="9774737at2"/>
<dbReference type="GO" id="GO:0006741">
    <property type="term" value="P:NADP+ biosynthetic process"/>
    <property type="evidence" value="ECO:0007669"/>
    <property type="project" value="UniProtKB-UniRule"/>
</dbReference>
<dbReference type="InterPro" id="IPR017438">
    <property type="entry name" value="ATP-NAD_kinase_N"/>
</dbReference>
<keyword evidence="4 9" id="KW-0418">Kinase</keyword>
<feature type="active site" description="Proton acceptor" evidence="9">
    <location>
        <position position="73"/>
    </location>
</feature>
<evidence type="ECO:0000256" key="4">
    <source>
        <dbReference type="ARBA" id="ARBA00022777"/>
    </source>
</evidence>
<evidence type="ECO:0000313" key="10">
    <source>
        <dbReference type="EMBL" id="QCI21500.1"/>
    </source>
</evidence>
<proteinExistence type="inferred from homology"/>
<organism evidence="10 11">
    <name type="scientific">Buchnera aphidicola</name>
    <name type="common">Hyadaphis tataricae</name>
    <dbReference type="NCBI Taxonomy" id="1241859"/>
    <lineage>
        <taxon>Bacteria</taxon>
        <taxon>Pseudomonadati</taxon>
        <taxon>Pseudomonadota</taxon>
        <taxon>Gammaproteobacteria</taxon>
        <taxon>Enterobacterales</taxon>
        <taxon>Erwiniaceae</taxon>
        <taxon>Buchnera</taxon>
    </lineage>
</organism>
<keyword evidence="2 9" id="KW-0808">Transferase</keyword>
<feature type="binding site" evidence="9">
    <location>
        <begin position="147"/>
        <end position="148"/>
    </location>
    <ligand>
        <name>NAD(+)</name>
        <dbReference type="ChEBI" id="CHEBI:57540"/>
    </ligand>
</feature>
<evidence type="ECO:0000256" key="7">
    <source>
        <dbReference type="ARBA" id="ARBA00023027"/>
    </source>
</evidence>
<feature type="binding site" evidence="9">
    <location>
        <position position="247"/>
    </location>
    <ligand>
        <name>NAD(+)</name>
        <dbReference type="ChEBI" id="CHEBI:57540"/>
    </ligand>
</feature>
<gene>
    <name evidence="9" type="primary">nadK</name>
    <name evidence="10" type="ORF">D9V69_00915</name>
</gene>
<evidence type="ECO:0000256" key="2">
    <source>
        <dbReference type="ARBA" id="ARBA00022679"/>
    </source>
</evidence>
<feature type="binding site" evidence="9">
    <location>
        <position position="177"/>
    </location>
    <ligand>
        <name>NAD(+)</name>
        <dbReference type="ChEBI" id="CHEBI:57540"/>
    </ligand>
</feature>
<feature type="binding site" evidence="9">
    <location>
        <position position="158"/>
    </location>
    <ligand>
        <name>NAD(+)</name>
        <dbReference type="ChEBI" id="CHEBI:57540"/>
    </ligand>
</feature>
<dbReference type="Gene3D" id="3.40.50.10330">
    <property type="entry name" value="Probable inorganic polyphosphate/atp-NAD kinase, domain 1"/>
    <property type="match status" value="1"/>
</dbReference>
<dbReference type="FunFam" id="2.60.200.30:FF:000001">
    <property type="entry name" value="NAD kinase"/>
    <property type="match status" value="1"/>
</dbReference>
<dbReference type="Pfam" id="PF20143">
    <property type="entry name" value="NAD_kinase_C"/>
    <property type="match status" value="1"/>
</dbReference>
<feature type="binding site" evidence="9">
    <location>
        <begin position="73"/>
        <end position="74"/>
    </location>
    <ligand>
        <name>NAD(+)</name>
        <dbReference type="ChEBI" id="CHEBI:57540"/>
    </ligand>
</feature>
<feature type="binding site" evidence="9">
    <location>
        <position position="175"/>
    </location>
    <ligand>
        <name>NAD(+)</name>
        <dbReference type="ChEBI" id="CHEBI:57540"/>
    </ligand>
</feature>
<dbReference type="PANTHER" id="PTHR20275:SF0">
    <property type="entry name" value="NAD KINASE"/>
    <property type="match status" value="1"/>
</dbReference>
<dbReference type="Proteomes" id="UP000298773">
    <property type="component" value="Chromosome"/>
</dbReference>
<evidence type="ECO:0000256" key="6">
    <source>
        <dbReference type="ARBA" id="ARBA00022857"/>
    </source>
</evidence>
<comment type="catalytic activity">
    <reaction evidence="8 9">
        <text>NAD(+) + ATP = ADP + NADP(+) + H(+)</text>
        <dbReference type="Rhea" id="RHEA:18629"/>
        <dbReference type="ChEBI" id="CHEBI:15378"/>
        <dbReference type="ChEBI" id="CHEBI:30616"/>
        <dbReference type="ChEBI" id="CHEBI:57540"/>
        <dbReference type="ChEBI" id="CHEBI:58349"/>
        <dbReference type="ChEBI" id="CHEBI:456216"/>
        <dbReference type="EC" id="2.7.1.23"/>
    </reaction>
</comment>
<dbReference type="InterPro" id="IPR016064">
    <property type="entry name" value="NAD/diacylglycerol_kinase_sf"/>
</dbReference>
<accession>A0A4D6Y6C5</accession>
<comment type="caution">
    <text evidence="9">Lacks conserved residue(s) required for the propagation of feature annotation.</text>
</comment>
<dbReference type="GO" id="GO:0003951">
    <property type="term" value="F:NAD+ kinase activity"/>
    <property type="evidence" value="ECO:0007669"/>
    <property type="project" value="UniProtKB-UniRule"/>
</dbReference>
<dbReference type="PANTHER" id="PTHR20275">
    <property type="entry name" value="NAD KINASE"/>
    <property type="match status" value="1"/>
</dbReference>
<dbReference type="EMBL" id="CP034873">
    <property type="protein sequence ID" value="QCI21500.1"/>
    <property type="molecule type" value="Genomic_DNA"/>
</dbReference>
<keyword evidence="3 9" id="KW-0547">Nucleotide-binding</keyword>
<feature type="binding site" evidence="9">
    <location>
        <begin position="188"/>
        <end position="193"/>
    </location>
    <ligand>
        <name>NAD(+)</name>
        <dbReference type="ChEBI" id="CHEBI:57540"/>
    </ligand>
</feature>
<dbReference type="EC" id="2.7.1.23" evidence="9"/>
<dbReference type="GO" id="GO:0019674">
    <property type="term" value="P:NAD+ metabolic process"/>
    <property type="evidence" value="ECO:0007669"/>
    <property type="project" value="InterPro"/>
</dbReference>
<dbReference type="Gene3D" id="2.60.200.30">
    <property type="entry name" value="Probable inorganic polyphosphate/atp-NAD kinase, domain 2"/>
    <property type="match status" value="1"/>
</dbReference>
<comment type="similarity">
    <text evidence="9">Belongs to the NAD kinase family.</text>
</comment>
<evidence type="ECO:0000256" key="1">
    <source>
        <dbReference type="ARBA" id="ARBA00022490"/>
    </source>
</evidence>
<dbReference type="Pfam" id="PF01513">
    <property type="entry name" value="NAD_kinase"/>
    <property type="match status" value="1"/>
</dbReference>
<comment type="cofactor">
    <cofactor evidence="9">
        <name>a divalent metal cation</name>
        <dbReference type="ChEBI" id="CHEBI:60240"/>
    </cofactor>
</comment>
<evidence type="ECO:0000256" key="8">
    <source>
        <dbReference type="ARBA" id="ARBA00047925"/>
    </source>
</evidence>
<comment type="subcellular location">
    <subcellularLocation>
        <location evidence="9">Cytoplasm</location>
    </subcellularLocation>
</comment>
<keyword evidence="6 9" id="KW-0521">NADP</keyword>
<dbReference type="GO" id="GO:0046872">
    <property type="term" value="F:metal ion binding"/>
    <property type="evidence" value="ECO:0007669"/>
    <property type="project" value="UniProtKB-UniRule"/>
</dbReference>
<name>A0A4D6Y6C5_9GAMM</name>
<protein>
    <recommendedName>
        <fullName evidence="9">NAD kinase</fullName>
        <ecNumber evidence="9">2.7.1.23</ecNumber>
    </recommendedName>
    <alternativeName>
        <fullName evidence="9">ATP-dependent NAD kinase</fullName>
    </alternativeName>
</protein>
<dbReference type="NCBIfam" id="NF002893">
    <property type="entry name" value="PRK03378.1"/>
    <property type="match status" value="1"/>
</dbReference>
<dbReference type="InterPro" id="IPR017437">
    <property type="entry name" value="ATP-NAD_kinase_PpnK-typ_C"/>
</dbReference>
<dbReference type="NCBIfam" id="NF002306">
    <property type="entry name" value="PRK01231.1"/>
    <property type="match status" value="1"/>
</dbReference>
<keyword evidence="1 9" id="KW-0963">Cytoplasm</keyword>
<evidence type="ECO:0000313" key="11">
    <source>
        <dbReference type="Proteomes" id="UP000298773"/>
    </source>
</evidence>
<dbReference type="GO" id="GO:0051287">
    <property type="term" value="F:NAD binding"/>
    <property type="evidence" value="ECO:0007669"/>
    <property type="project" value="UniProtKB-ARBA"/>
</dbReference>
<evidence type="ECO:0000256" key="3">
    <source>
        <dbReference type="ARBA" id="ARBA00022741"/>
    </source>
</evidence>
<dbReference type="AlphaFoldDB" id="A0A4D6Y6C5"/>
<reference evidence="10 11" key="1">
    <citation type="submission" date="2018-12" db="EMBL/GenBank/DDBJ databases">
        <authorList>
            <person name="Chong R.A."/>
        </authorList>
    </citation>
    <scope>NUCLEOTIDE SEQUENCE [LARGE SCALE GENOMIC DNA]</scope>
    <source>
        <strain evidence="10 11">Hta</strain>
    </source>
</reference>
<dbReference type="InterPro" id="IPR002504">
    <property type="entry name" value="NADK"/>
</dbReference>
<comment type="function">
    <text evidence="9">Involved in the regulation of the intracellular balance of NAD and NADP, and is a key enzyme in the biosynthesis of NADP. Catalyzes specifically the phosphorylation on 2'-hydroxyl of the adenosine moiety of NAD to yield NADP.</text>
</comment>
<dbReference type="HAMAP" id="MF_00361">
    <property type="entry name" value="NAD_kinase"/>
    <property type="match status" value="1"/>
</dbReference>
<dbReference type="SUPFAM" id="SSF111331">
    <property type="entry name" value="NAD kinase/diacylglycerol kinase-like"/>
    <property type="match status" value="1"/>
</dbReference>
<reference evidence="10 11" key="2">
    <citation type="submission" date="2019-05" db="EMBL/GenBank/DDBJ databases">
        <title>Genome evolution of the obligate endosymbiont Buchnera aphidicola.</title>
        <authorList>
            <person name="Moran N.A."/>
        </authorList>
    </citation>
    <scope>NUCLEOTIDE SEQUENCE [LARGE SCALE GENOMIC DNA]</scope>
    <source>
        <strain evidence="10 11">Hta</strain>
    </source>
</reference>
<sequence>MKLHFTCIGIVGYPRHESSLITHKILYKWLIKHGYKVFIEQTIAKTLKLHNADTATLTEIGKFCDLAIIIGGDGNLLCAARILSFYNIKIIGINRGNLGFLTDLSPENGLTALSEVLSGEYILENRFLLDVRVCRKKNISQSNIAINEVVLHTKNLSHMIEFEVYIDEKFAFSQRADGLIISTPTGSTGYALSAGGPIVATSLNAILLVPMFPHTLSTRPLVIHNDSTICLRFSNLEKNLKISCDSQIFLNVRQGEYVIIRRSDSVLNLIHPKNYDYFKTLTAKLDWYKKCF</sequence>
<evidence type="ECO:0000256" key="9">
    <source>
        <dbReference type="HAMAP-Rule" id="MF_00361"/>
    </source>
</evidence>
<dbReference type="RefSeq" id="WP_158356470.1">
    <property type="nucleotide sequence ID" value="NZ_CP034873.1"/>
</dbReference>
<keyword evidence="7 9" id="KW-0520">NAD</keyword>
<keyword evidence="5 9" id="KW-0067">ATP-binding</keyword>